<feature type="region of interest" description="Disordered" evidence="1">
    <location>
        <begin position="1"/>
        <end position="42"/>
    </location>
</feature>
<comment type="caution">
    <text evidence="2">The sequence shown here is derived from an EMBL/GenBank/DDBJ whole genome shotgun (WGS) entry which is preliminary data.</text>
</comment>
<evidence type="ECO:0000256" key="1">
    <source>
        <dbReference type="SAM" id="MobiDB-lite"/>
    </source>
</evidence>
<evidence type="ECO:0000313" key="3">
    <source>
        <dbReference type="Proteomes" id="UP000499080"/>
    </source>
</evidence>
<keyword evidence="3" id="KW-1185">Reference proteome</keyword>
<accession>A0A4Y1ZYE6</accession>
<sequence>KKTEERGSEEQFSGTGEGFGMSPNEEKIKGQNFDEMHEIHVY</sequence>
<dbReference type="EMBL" id="BGPR01078963">
    <property type="protein sequence ID" value="GBL72513.1"/>
    <property type="molecule type" value="Genomic_DNA"/>
</dbReference>
<dbReference type="AlphaFoldDB" id="A0A4Y1ZYE6"/>
<protein>
    <submittedName>
        <fullName evidence="2">Uncharacterized protein</fullName>
    </submittedName>
</protein>
<reference evidence="2 3" key="1">
    <citation type="journal article" date="2019" name="Sci. Rep.">
        <title>Orb-weaving spider Araneus ventricosus genome elucidates the spidroin gene catalogue.</title>
        <authorList>
            <person name="Kono N."/>
            <person name="Nakamura H."/>
            <person name="Ohtoshi R."/>
            <person name="Moran D.A.P."/>
            <person name="Shinohara A."/>
            <person name="Yoshida Y."/>
            <person name="Fujiwara M."/>
            <person name="Mori M."/>
            <person name="Tomita M."/>
            <person name="Arakawa K."/>
        </authorList>
    </citation>
    <scope>NUCLEOTIDE SEQUENCE [LARGE SCALE GENOMIC DNA]</scope>
</reference>
<proteinExistence type="predicted"/>
<gene>
    <name evidence="2" type="ORF">AVEN_155184_1</name>
</gene>
<feature type="compositionally biased region" description="Basic and acidic residues" evidence="1">
    <location>
        <begin position="24"/>
        <end position="42"/>
    </location>
</feature>
<dbReference type="Proteomes" id="UP000499080">
    <property type="component" value="Unassembled WGS sequence"/>
</dbReference>
<name>A0A4Y1ZYE6_ARAVE</name>
<feature type="non-terminal residue" evidence="2">
    <location>
        <position position="1"/>
    </location>
</feature>
<organism evidence="2 3">
    <name type="scientific">Araneus ventricosus</name>
    <name type="common">Orbweaver spider</name>
    <name type="synonym">Epeira ventricosa</name>
    <dbReference type="NCBI Taxonomy" id="182803"/>
    <lineage>
        <taxon>Eukaryota</taxon>
        <taxon>Metazoa</taxon>
        <taxon>Ecdysozoa</taxon>
        <taxon>Arthropoda</taxon>
        <taxon>Chelicerata</taxon>
        <taxon>Arachnida</taxon>
        <taxon>Araneae</taxon>
        <taxon>Araneomorphae</taxon>
        <taxon>Entelegynae</taxon>
        <taxon>Araneoidea</taxon>
        <taxon>Araneidae</taxon>
        <taxon>Araneus</taxon>
    </lineage>
</organism>
<evidence type="ECO:0000313" key="2">
    <source>
        <dbReference type="EMBL" id="GBL72513.1"/>
    </source>
</evidence>